<dbReference type="InterPro" id="IPR001245">
    <property type="entry name" value="Ser-Thr/Tyr_kinase_cat_dom"/>
</dbReference>
<proteinExistence type="predicted"/>
<evidence type="ECO:0000256" key="1">
    <source>
        <dbReference type="SAM" id="MobiDB-lite"/>
    </source>
</evidence>
<dbReference type="PROSITE" id="PS50011">
    <property type="entry name" value="PROTEIN_KINASE_DOM"/>
    <property type="match status" value="1"/>
</dbReference>
<feature type="region of interest" description="Disordered" evidence="1">
    <location>
        <begin position="1"/>
        <end position="33"/>
    </location>
</feature>
<feature type="compositionally biased region" description="Basic and acidic residues" evidence="1">
    <location>
        <begin position="18"/>
        <end position="28"/>
    </location>
</feature>
<evidence type="ECO:0000313" key="3">
    <source>
        <dbReference type="EMBL" id="KLO04698.1"/>
    </source>
</evidence>
<dbReference type="EMBL" id="KQ086457">
    <property type="protein sequence ID" value="KLO04698.1"/>
    <property type="molecule type" value="Genomic_DNA"/>
</dbReference>
<dbReference type="GO" id="GO:0004672">
    <property type="term" value="F:protein kinase activity"/>
    <property type="evidence" value="ECO:0007669"/>
    <property type="project" value="InterPro"/>
</dbReference>
<dbReference type="GO" id="GO:0005524">
    <property type="term" value="F:ATP binding"/>
    <property type="evidence" value="ECO:0007669"/>
    <property type="project" value="InterPro"/>
</dbReference>
<evidence type="ECO:0000313" key="4">
    <source>
        <dbReference type="Proteomes" id="UP000053477"/>
    </source>
</evidence>
<sequence>MSTLGNIDIPSVPPSQEAKSEQIHEERPPNSNLMPEVIRDALDIARKNSLKNLSSVVDLPKSLGERVCQGRFADIYSSSVKVKGRAVAIKLFRPTVEGSELNTSWIFAKELYVTSGLRHPNVWRPLGYVCGENSLYSIVSEQMNRGTLRMCMADFKFSNHMEELFDVSLGIAKGLYHIHENNIAHGLVRSANILVSPSGEALLANFESSTVKEPSWINNLNKTEDYRHFTRWLPIEYYQVEESEIFRPNQKSDVWAFGMTILELLTGRVPYAYMVNDGAVMKAILKRYLPVEEKPNYIGNDAELKSDIWLLCRKCWKRNPKKRPSMRDILQELIRMKYRHGVGLTVSSVRRISGAELSSTQ</sequence>
<feature type="domain" description="Protein kinase" evidence="2">
    <location>
        <begin position="61"/>
        <end position="334"/>
    </location>
</feature>
<keyword evidence="3" id="KW-0418">Kinase</keyword>
<gene>
    <name evidence="3" type="ORF">SCHPADRAFT_747431</name>
</gene>
<name>A0A0H2R5E3_9AGAM</name>
<dbReference type="SUPFAM" id="SSF56112">
    <property type="entry name" value="Protein kinase-like (PK-like)"/>
    <property type="match status" value="1"/>
</dbReference>
<keyword evidence="3" id="KW-0808">Transferase</keyword>
<protein>
    <submittedName>
        <fullName evidence="3">Kinase-like protein</fullName>
    </submittedName>
</protein>
<dbReference type="InParanoid" id="A0A0H2R5E3"/>
<dbReference type="InterPro" id="IPR050167">
    <property type="entry name" value="Ser_Thr_protein_kinase"/>
</dbReference>
<dbReference type="OrthoDB" id="541276at2759"/>
<dbReference type="Pfam" id="PF07714">
    <property type="entry name" value="PK_Tyr_Ser-Thr"/>
    <property type="match status" value="1"/>
</dbReference>
<dbReference type="AlphaFoldDB" id="A0A0H2R5E3"/>
<dbReference type="PANTHER" id="PTHR23257">
    <property type="entry name" value="SERINE-THREONINE PROTEIN KINASE"/>
    <property type="match status" value="1"/>
</dbReference>
<organism evidence="3 4">
    <name type="scientific">Schizopora paradoxa</name>
    <dbReference type="NCBI Taxonomy" id="27342"/>
    <lineage>
        <taxon>Eukaryota</taxon>
        <taxon>Fungi</taxon>
        <taxon>Dikarya</taxon>
        <taxon>Basidiomycota</taxon>
        <taxon>Agaricomycotina</taxon>
        <taxon>Agaricomycetes</taxon>
        <taxon>Hymenochaetales</taxon>
        <taxon>Schizoporaceae</taxon>
        <taxon>Schizopora</taxon>
    </lineage>
</organism>
<evidence type="ECO:0000259" key="2">
    <source>
        <dbReference type="PROSITE" id="PS50011"/>
    </source>
</evidence>
<dbReference type="InterPro" id="IPR011009">
    <property type="entry name" value="Kinase-like_dom_sf"/>
</dbReference>
<dbReference type="STRING" id="27342.A0A0H2R5E3"/>
<dbReference type="InterPro" id="IPR000719">
    <property type="entry name" value="Prot_kinase_dom"/>
</dbReference>
<dbReference type="Proteomes" id="UP000053477">
    <property type="component" value="Unassembled WGS sequence"/>
</dbReference>
<accession>A0A0H2R5E3</accession>
<keyword evidence="4" id="KW-1185">Reference proteome</keyword>
<reference evidence="3 4" key="1">
    <citation type="submission" date="2015-04" db="EMBL/GenBank/DDBJ databases">
        <title>Complete genome sequence of Schizopora paradoxa KUC8140, a cosmopolitan wood degrader in East Asia.</title>
        <authorList>
            <consortium name="DOE Joint Genome Institute"/>
            <person name="Min B."/>
            <person name="Park H."/>
            <person name="Jang Y."/>
            <person name="Kim J.-J."/>
            <person name="Kim K.H."/>
            <person name="Pangilinan J."/>
            <person name="Lipzen A."/>
            <person name="Riley R."/>
            <person name="Grigoriev I.V."/>
            <person name="Spatafora J.W."/>
            <person name="Choi I.-G."/>
        </authorList>
    </citation>
    <scope>NUCLEOTIDE SEQUENCE [LARGE SCALE GENOMIC DNA]</scope>
    <source>
        <strain evidence="3 4">KUC8140</strain>
    </source>
</reference>
<dbReference type="Gene3D" id="1.10.510.10">
    <property type="entry name" value="Transferase(Phosphotransferase) domain 1"/>
    <property type="match status" value="1"/>
</dbReference>